<dbReference type="EMBL" id="JAGYVZ010000008">
    <property type="protein sequence ID" value="MBS7231439.1"/>
    <property type="molecule type" value="Genomic_DNA"/>
</dbReference>
<dbReference type="SUPFAM" id="SSF56925">
    <property type="entry name" value="OMPA-like"/>
    <property type="match status" value="1"/>
</dbReference>
<gene>
    <name evidence="3" type="ORF">KHA90_10430</name>
</gene>
<keyword evidence="1" id="KW-0732">Signal</keyword>
<dbReference type="InterPro" id="IPR025665">
    <property type="entry name" value="Beta-barrel_OMP_2"/>
</dbReference>
<feature type="domain" description="Outer membrane protein beta-barrel" evidence="2">
    <location>
        <begin position="20"/>
        <end position="202"/>
    </location>
</feature>
<dbReference type="Pfam" id="PF13568">
    <property type="entry name" value="OMP_b-brl_2"/>
    <property type="match status" value="1"/>
</dbReference>
<sequence>MKKITFLLFTIFLITFKTSAQDSKIKFGIQGGLNYSGLRGYESFTNDNPGFAYLFGFSFEHEIQENLSIKVDLNYERKTQISKSTIDYWQTAESPVPIEQIVYKSKTTIYLNYIVLPILIKYNLSTDKSFYINGGPYLGYLLKSGMKSESNYPSIYNDETEDTNNRKSIDYGISAGIGKEFKLSGNHNFHIELRDNLGLANIAKGELINGGTLKTNSLNLLAGFTF</sequence>
<evidence type="ECO:0000313" key="4">
    <source>
        <dbReference type="Proteomes" id="UP000722625"/>
    </source>
</evidence>
<dbReference type="Proteomes" id="UP000722625">
    <property type="component" value="Unassembled WGS sequence"/>
</dbReference>
<evidence type="ECO:0000259" key="2">
    <source>
        <dbReference type="Pfam" id="PF13568"/>
    </source>
</evidence>
<dbReference type="InterPro" id="IPR011250">
    <property type="entry name" value="OMP/PagP_B-barrel"/>
</dbReference>
<proteinExistence type="predicted"/>
<evidence type="ECO:0000256" key="1">
    <source>
        <dbReference type="SAM" id="SignalP"/>
    </source>
</evidence>
<feature type="signal peptide" evidence="1">
    <location>
        <begin position="1"/>
        <end position="20"/>
    </location>
</feature>
<comment type="caution">
    <text evidence="3">The sequence shown here is derived from an EMBL/GenBank/DDBJ whole genome shotgun (WGS) entry which is preliminary data.</text>
</comment>
<evidence type="ECO:0000313" key="3">
    <source>
        <dbReference type="EMBL" id="MBS7231439.1"/>
    </source>
</evidence>
<protein>
    <submittedName>
        <fullName evidence="3">PorT family protein</fullName>
    </submittedName>
</protein>
<feature type="chain" id="PRO_5045246122" evidence="1">
    <location>
        <begin position="21"/>
        <end position="226"/>
    </location>
</feature>
<reference evidence="3 4" key="1">
    <citation type="journal article" date="2018" name="Int. J. Syst. Evol. Microbiol.">
        <title>Flavobacterium chryseum sp. nov. and Flavobacterium psychroterrae sp. nov., novel environmental bacteria isolated from Antarctica.</title>
        <authorList>
            <person name="Kralova S."/>
            <person name="Svec P."/>
            <person name="Busse H.J."/>
            <person name="Stankova E."/>
            <person name="Vaczi P."/>
            <person name="Sedlacek I."/>
        </authorList>
    </citation>
    <scope>NUCLEOTIDE SEQUENCE [LARGE SCALE GENOMIC DNA]</scope>
    <source>
        <strain evidence="3 4">CCM 8827</strain>
    </source>
</reference>
<keyword evidence="4" id="KW-1185">Reference proteome</keyword>
<dbReference type="RefSeq" id="WP_213298918.1">
    <property type="nucleotide sequence ID" value="NZ_JAGYVZ010000008.1"/>
</dbReference>
<name>A0ABS5PAU2_9FLAO</name>
<accession>A0ABS5PAU2</accession>
<organism evidence="3 4">
    <name type="scientific">Flavobacterium psychroterrae</name>
    <dbReference type="NCBI Taxonomy" id="2133767"/>
    <lineage>
        <taxon>Bacteria</taxon>
        <taxon>Pseudomonadati</taxon>
        <taxon>Bacteroidota</taxon>
        <taxon>Flavobacteriia</taxon>
        <taxon>Flavobacteriales</taxon>
        <taxon>Flavobacteriaceae</taxon>
        <taxon>Flavobacterium</taxon>
    </lineage>
</organism>